<dbReference type="RefSeq" id="WP_212007566.1">
    <property type="nucleotide sequence ID" value="NZ_JAAFYZ010000007.1"/>
</dbReference>
<proteinExistence type="predicted"/>
<name>A0ABS5KHR6_9ACTN</name>
<comment type="caution">
    <text evidence="1">The sequence shown here is derived from an EMBL/GenBank/DDBJ whole genome shotgun (WGS) entry which is preliminary data.</text>
</comment>
<gene>
    <name evidence="1" type="ORF">KGQ19_03430</name>
</gene>
<evidence type="ECO:0000313" key="2">
    <source>
        <dbReference type="Proteomes" id="UP000730482"/>
    </source>
</evidence>
<dbReference type="Proteomes" id="UP000730482">
    <property type="component" value="Unassembled WGS sequence"/>
</dbReference>
<dbReference type="CDD" id="cd00586">
    <property type="entry name" value="4HBT"/>
    <property type="match status" value="1"/>
</dbReference>
<dbReference type="SUPFAM" id="SSF54637">
    <property type="entry name" value="Thioesterase/thiol ester dehydrase-isomerase"/>
    <property type="match status" value="1"/>
</dbReference>
<organism evidence="1 2">
    <name type="scientific">Catenulispora pinistramenti</name>
    <dbReference type="NCBI Taxonomy" id="2705254"/>
    <lineage>
        <taxon>Bacteria</taxon>
        <taxon>Bacillati</taxon>
        <taxon>Actinomycetota</taxon>
        <taxon>Actinomycetes</taxon>
        <taxon>Catenulisporales</taxon>
        <taxon>Catenulisporaceae</taxon>
        <taxon>Catenulispora</taxon>
    </lineage>
</organism>
<dbReference type="Pfam" id="PF13279">
    <property type="entry name" value="4HBT_2"/>
    <property type="match status" value="1"/>
</dbReference>
<dbReference type="InterPro" id="IPR029069">
    <property type="entry name" value="HotDog_dom_sf"/>
</dbReference>
<keyword evidence="2" id="KW-1185">Reference proteome</keyword>
<dbReference type="PANTHER" id="PTHR31793">
    <property type="entry name" value="4-HYDROXYBENZOYL-COA THIOESTERASE FAMILY MEMBER"/>
    <property type="match status" value="1"/>
</dbReference>
<sequence length="138" mass="15973">MARHLYRCPLRWADMDMYGVINNVAYLRYLEEARRDLLAPLAIVDDENPLFRGDPVVIRHTIDYKQPLVYRDRPVDVQTWVTQLQAAMVTIDYQVKDGDKLFATASTVIAPFNHDAGRPRRLTAEERALLEKYLEAPA</sequence>
<dbReference type="Gene3D" id="3.10.129.10">
    <property type="entry name" value="Hotdog Thioesterase"/>
    <property type="match status" value="1"/>
</dbReference>
<evidence type="ECO:0000313" key="1">
    <source>
        <dbReference type="EMBL" id="MBS2545913.1"/>
    </source>
</evidence>
<dbReference type="InterPro" id="IPR050563">
    <property type="entry name" value="4-hydroxybenzoyl-CoA_TE"/>
</dbReference>
<protein>
    <submittedName>
        <fullName evidence="1">Acyl-CoA thioesterase</fullName>
    </submittedName>
</protein>
<reference evidence="1 2" key="1">
    <citation type="submission" date="2020-02" db="EMBL/GenBank/DDBJ databases">
        <title>Acidophilic actinobacteria isolated from forest soil.</title>
        <authorList>
            <person name="Golinska P."/>
        </authorList>
    </citation>
    <scope>NUCLEOTIDE SEQUENCE [LARGE SCALE GENOMIC DNA]</scope>
    <source>
        <strain evidence="1 2">NL8</strain>
    </source>
</reference>
<dbReference type="PANTHER" id="PTHR31793:SF24">
    <property type="entry name" value="LONG-CHAIN ACYL-COA THIOESTERASE FADM"/>
    <property type="match status" value="1"/>
</dbReference>
<dbReference type="EMBL" id="JAAFYZ010000007">
    <property type="protein sequence ID" value="MBS2545913.1"/>
    <property type="molecule type" value="Genomic_DNA"/>
</dbReference>
<accession>A0ABS5KHR6</accession>